<name>A0A8W8IUU8_MAGGI</name>
<dbReference type="EnsemblMetazoa" id="G15779.6">
    <property type="protein sequence ID" value="G15779.6:cds"/>
    <property type="gene ID" value="G15779"/>
</dbReference>
<organism evidence="2 3">
    <name type="scientific">Magallana gigas</name>
    <name type="common">Pacific oyster</name>
    <name type="synonym">Crassostrea gigas</name>
    <dbReference type="NCBI Taxonomy" id="29159"/>
    <lineage>
        <taxon>Eukaryota</taxon>
        <taxon>Metazoa</taxon>
        <taxon>Spiralia</taxon>
        <taxon>Lophotrochozoa</taxon>
        <taxon>Mollusca</taxon>
        <taxon>Bivalvia</taxon>
        <taxon>Autobranchia</taxon>
        <taxon>Pteriomorphia</taxon>
        <taxon>Ostreida</taxon>
        <taxon>Ostreoidea</taxon>
        <taxon>Ostreidae</taxon>
        <taxon>Magallana</taxon>
    </lineage>
</organism>
<dbReference type="AlphaFoldDB" id="A0A8W8IUU8"/>
<feature type="region of interest" description="Disordered" evidence="1">
    <location>
        <begin position="148"/>
        <end position="190"/>
    </location>
</feature>
<dbReference type="EnsemblMetazoa" id="G15779.4">
    <property type="protein sequence ID" value="G15779.4:cds"/>
    <property type="gene ID" value="G15779"/>
</dbReference>
<evidence type="ECO:0000313" key="2">
    <source>
        <dbReference type="EnsemblMetazoa" id="G15779.4:cds"/>
    </source>
</evidence>
<accession>A0A8W8IUU8</accession>
<dbReference type="EnsemblMetazoa" id="G15779.5">
    <property type="protein sequence ID" value="G15779.5:cds"/>
    <property type="gene ID" value="G15779"/>
</dbReference>
<dbReference type="EnsemblMetazoa" id="G15779.7">
    <property type="protein sequence ID" value="G15779.7:cds"/>
    <property type="gene ID" value="G15779"/>
</dbReference>
<dbReference type="EnsemblMetazoa" id="G15779.3">
    <property type="protein sequence ID" value="G15779.3:cds"/>
    <property type="gene ID" value="G15779"/>
</dbReference>
<feature type="compositionally biased region" description="Basic and acidic residues" evidence="1">
    <location>
        <begin position="156"/>
        <end position="172"/>
    </location>
</feature>
<dbReference type="Proteomes" id="UP000005408">
    <property type="component" value="Unassembled WGS sequence"/>
</dbReference>
<dbReference type="EnsemblMetazoa" id="G15779.1">
    <property type="protein sequence ID" value="G15779.1:cds"/>
    <property type="gene ID" value="G15779"/>
</dbReference>
<feature type="compositionally biased region" description="Pro residues" evidence="1">
    <location>
        <begin position="178"/>
        <end position="188"/>
    </location>
</feature>
<evidence type="ECO:0000256" key="1">
    <source>
        <dbReference type="SAM" id="MobiDB-lite"/>
    </source>
</evidence>
<keyword evidence="3" id="KW-1185">Reference proteome</keyword>
<reference evidence="2" key="1">
    <citation type="submission" date="2022-08" db="UniProtKB">
        <authorList>
            <consortium name="EnsemblMetazoa"/>
        </authorList>
    </citation>
    <scope>IDENTIFICATION</scope>
    <source>
        <strain evidence="2">05x7-T-G4-1.051#20</strain>
    </source>
</reference>
<evidence type="ECO:0000313" key="3">
    <source>
        <dbReference type="Proteomes" id="UP000005408"/>
    </source>
</evidence>
<sequence>MAEEPSENPEHLSFKEKLKRFQYKEATPSGSVKDNGRPNGKEIMVKVFPNAKSLQARRDQAILKDDFSSGGSRRTLKKQDSCEVSSDYLGDIGDEIKDSDFVDDVCDSKRSPVSEEILTSSDSCSNIEDSSNRNDIAKCTCTMEHELAVDSVTPHPESDCPRDETELQREDSSDQAPLQPPYPAPPYPLVDVKSFTGRSMSVGSCPPIGFEGLCDHPALSITYPSLSSHIGNTSNYSSNYMSEPKLRMPLPDFGGLHLNKDS</sequence>
<protein>
    <submittedName>
        <fullName evidence="2">Uncharacterized protein</fullName>
    </submittedName>
</protein>
<proteinExistence type="predicted"/>